<reference evidence="5 6" key="1">
    <citation type="submission" date="2021-01" db="EMBL/GenBank/DDBJ databases">
        <title>Whole genome shotgun sequence of Asanoa siamensis NBRC 107932.</title>
        <authorList>
            <person name="Komaki H."/>
            <person name="Tamura T."/>
        </authorList>
    </citation>
    <scope>NUCLEOTIDE SEQUENCE [LARGE SCALE GENOMIC DNA]</scope>
    <source>
        <strain evidence="5 6">NBRC 107932</strain>
    </source>
</reference>
<dbReference type="GO" id="GO:0016787">
    <property type="term" value="F:hydrolase activity"/>
    <property type="evidence" value="ECO:0007669"/>
    <property type="project" value="UniProtKB-KW"/>
</dbReference>
<evidence type="ECO:0000256" key="1">
    <source>
        <dbReference type="ARBA" id="ARBA00022741"/>
    </source>
</evidence>
<keyword evidence="6" id="KW-1185">Reference proteome</keyword>
<dbReference type="EMBL" id="BONE01000042">
    <property type="protein sequence ID" value="GIF75390.1"/>
    <property type="molecule type" value="Genomic_DNA"/>
</dbReference>
<dbReference type="PANTHER" id="PTHR34698:SF2">
    <property type="entry name" value="5-OXOPROLINASE SUBUNIT B"/>
    <property type="match status" value="1"/>
</dbReference>
<gene>
    <name evidence="5" type="ORF">Asi02nite_49080</name>
</gene>
<sequence>MHIRPVGTTALLIECPPAEVEAWRAELWRRRAAGELAAAEIVPGARTVLIDGLDDPAAVAALVAGWAPPPPADTAVGTLLTIPVVYDGPDLADVAALWSVPVPTVIHRLATTEFRVAFCGFAPGFGYLTGLPATLAVSRLATPRTSVPAGSVGLAGPYAGIYPTASPGGWRLVGRTDVTLFDVSREPPALLAPGTAVRLVAA</sequence>
<evidence type="ECO:0000259" key="4">
    <source>
        <dbReference type="SMART" id="SM00796"/>
    </source>
</evidence>
<evidence type="ECO:0000256" key="2">
    <source>
        <dbReference type="ARBA" id="ARBA00022801"/>
    </source>
</evidence>
<evidence type="ECO:0000313" key="6">
    <source>
        <dbReference type="Proteomes" id="UP000604117"/>
    </source>
</evidence>
<name>A0ABQ4CVT8_9ACTN</name>
<dbReference type="Gene3D" id="3.30.1360.40">
    <property type="match status" value="1"/>
</dbReference>
<dbReference type="PANTHER" id="PTHR34698">
    <property type="entry name" value="5-OXOPROLINASE SUBUNIT B"/>
    <property type="match status" value="1"/>
</dbReference>
<comment type="caution">
    <text evidence="5">The sequence shown here is derived from an EMBL/GenBank/DDBJ whole genome shotgun (WGS) entry which is preliminary data.</text>
</comment>
<keyword evidence="1" id="KW-0547">Nucleotide-binding</keyword>
<dbReference type="InterPro" id="IPR029000">
    <property type="entry name" value="Cyclophilin-like_dom_sf"/>
</dbReference>
<accession>A0ABQ4CVT8</accession>
<dbReference type="Pfam" id="PF02682">
    <property type="entry name" value="CT_C_D"/>
    <property type="match status" value="1"/>
</dbReference>
<keyword evidence="3" id="KW-0067">ATP-binding</keyword>
<protein>
    <submittedName>
        <fullName evidence="5">Allophanate hydrolase</fullName>
    </submittedName>
</protein>
<dbReference type="Gene3D" id="2.40.100.10">
    <property type="entry name" value="Cyclophilin-like"/>
    <property type="match status" value="1"/>
</dbReference>
<dbReference type="SUPFAM" id="SSF50891">
    <property type="entry name" value="Cyclophilin-like"/>
    <property type="match status" value="1"/>
</dbReference>
<dbReference type="InterPro" id="IPR010016">
    <property type="entry name" value="PxpB"/>
</dbReference>
<organism evidence="5 6">
    <name type="scientific">Asanoa siamensis</name>
    <dbReference type="NCBI Taxonomy" id="926357"/>
    <lineage>
        <taxon>Bacteria</taxon>
        <taxon>Bacillati</taxon>
        <taxon>Actinomycetota</taxon>
        <taxon>Actinomycetes</taxon>
        <taxon>Micromonosporales</taxon>
        <taxon>Micromonosporaceae</taxon>
        <taxon>Asanoa</taxon>
    </lineage>
</organism>
<dbReference type="Proteomes" id="UP000604117">
    <property type="component" value="Unassembled WGS sequence"/>
</dbReference>
<keyword evidence="2 5" id="KW-0378">Hydrolase</keyword>
<dbReference type="RefSeq" id="WP_203716251.1">
    <property type="nucleotide sequence ID" value="NZ_BONE01000042.1"/>
</dbReference>
<dbReference type="InterPro" id="IPR003833">
    <property type="entry name" value="CT_C_D"/>
</dbReference>
<proteinExistence type="predicted"/>
<dbReference type="SMART" id="SM00796">
    <property type="entry name" value="AHS1"/>
    <property type="match status" value="1"/>
</dbReference>
<evidence type="ECO:0000256" key="3">
    <source>
        <dbReference type="ARBA" id="ARBA00022840"/>
    </source>
</evidence>
<feature type="domain" description="Carboxyltransferase" evidence="4">
    <location>
        <begin position="1"/>
        <end position="191"/>
    </location>
</feature>
<evidence type="ECO:0000313" key="5">
    <source>
        <dbReference type="EMBL" id="GIF75390.1"/>
    </source>
</evidence>